<protein>
    <submittedName>
        <fullName evidence="1">Uncharacterized protein</fullName>
    </submittedName>
</protein>
<dbReference type="GeneID" id="5487396"/>
<dbReference type="KEGG" id="ssl:SS1G_07998"/>
<accession>A7ERP4</accession>
<dbReference type="RefSeq" id="XP_001591372.1">
    <property type="nucleotide sequence ID" value="XM_001591322.1"/>
</dbReference>
<proteinExistence type="predicted"/>
<keyword evidence="2" id="KW-1185">Reference proteome</keyword>
<organism evidence="1 2">
    <name type="scientific">Sclerotinia sclerotiorum (strain ATCC 18683 / 1980 / Ss-1)</name>
    <name type="common">White mold</name>
    <name type="synonym">Whetzelinia sclerotiorum</name>
    <dbReference type="NCBI Taxonomy" id="665079"/>
    <lineage>
        <taxon>Eukaryota</taxon>
        <taxon>Fungi</taxon>
        <taxon>Dikarya</taxon>
        <taxon>Ascomycota</taxon>
        <taxon>Pezizomycotina</taxon>
        <taxon>Leotiomycetes</taxon>
        <taxon>Helotiales</taxon>
        <taxon>Sclerotiniaceae</taxon>
        <taxon>Sclerotinia</taxon>
    </lineage>
</organism>
<dbReference type="InParanoid" id="A7ERP4"/>
<sequence>MDDFLHYDNTTIPPDRAKLIETMLSVDHNYQYKQWVENQDVIVQTVQHTLRDIPRDLSSFDLFCRLFRTYYELCKQKHQEWMTSAETIVIGWLISMMMQQIIANETRTSHGHGRATAAYKRIANSTGLTPSQIKALRRSFRFYSFWLGMFIFFNPRDLRKWTSHNGLQNPDISIIFHGVEKGTTYEQRQSSDEIAFSIYSEILKHLGYCSNEVQRLGVYQSKYSSQLATLNSTSTINQHRGENDFRSSAVLLPHPDHCTMRKRGFLDDGHGSDG</sequence>
<name>A7ERP4_SCLS1</name>
<dbReference type="EMBL" id="CH476630">
    <property type="protein sequence ID" value="EDN92136.1"/>
    <property type="molecule type" value="Genomic_DNA"/>
</dbReference>
<gene>
    <name evidence="1" type="ORF">SS1G_07998</name>
</gene>
<reference evidence="2" key="1">
    <citation type="journal article" date="2011" name="PLoS Genet.">
        <title>Genomic analysis of the necrotrophic fungal pathogens Sclerotinia sclerotiorum and Botrytis cinerea.</title>
        <authorList>
            <person name="Amselem J."/>
            <person name="Cuomo C.A."/>
            <person name="van Kan J.A."/>
            <person name="Viaud M."/>
            <person name="Benito E.P."/>
            <person name="Couloux A."/>
            <person name="Coutinho P.M."/>
            <person name="de Vries R.P."/>
            <person name="Dyer P.S."/>
            <person name="Fillinger S."/>
            <person name="Fournier E."/>
            <person name="Gout L."/>
            <person name="Hahn M."/>
            <person name="Kohn L."/>
            <person name="Lapalu N."/>
            <person name="Plummer K.M."/>
            <person name="Pradier J.M."/>
            <person name="Quevillon E."/>
            <person name="Sharon A."/>
            <person name="Simon A."/>
            <person name="ten Have A."/>
            <person name="Tudzynski B."/>
            <person name="Tudzynski P."/>
            <person name="Wincker P."/>
            <person name="Andrew M."/>
            <person name="Anthouard V."/>
            <person name="Beever R.E."/>
            <person name="Beffa R."/>
            <person name="Benoit I."/>
            <person name="Bouzid O."/>
            <person name="Brault B."/>
            <person name="Chen Z."/>
            <person name="Choquer M."/>
            <person name="Collemare J."/>
            <person name="Cotton P."/>
            <person name="Danchin E.G."/>
            <person name="Da Silva C."/>
            <person name="Gautier A."/>
            <person name="Giraud C."/>
            <person name="Giraud T."/>
            <person name="Gonzalez C."/>
            <person name="Grossetete S."/>
            <person name="Guldener U."/>
            <person name="Henrissat B."/>
            <person name="Howlett B.J."/>
            <person name="Kodira C."/>
            <person name="Kretschmer M."/>
            <person name="Lappartient A."/>
            <person name="Leroch M."/>
            <person name="Levis C."/>
            <person name="Mauceli E."/>
            <person name="Neuveglise C."/>
            <person name="Oeser B."/>
            <person name="Pearson M."/>
            <person name="Poulain J."/>
            <person name="Poussereau N."/>
            <person name="Quesneville H."/>
            <person name="Rascle C."/>
            <person name="Schumacher J."/>
            <person name="Segurens B."/>
            <person name="Sexton A."/>
            <person name="Silva E."/>
            <person name="Sirven C."/>
            <person name="Soanes D.M."/>
            <person name="Talbot N.J."/>
            <person name="Templeton M."/>
            <person name="Yandava C."/>
            <person name="Yarden O."/>
            <person name="Zeng Q."/>
            <person name="Rollins J.A."/>
            <person name="Lebrun M.H."/>
            <person name="Dickman M."/>
        </authorList>
    </citation>
    <scope>NUCLEOTIDE SEQUENCE [LARGE SCALE GENOMIC DNA]</scope>
    <source>
        <strain evidence="2">ATCC 18683 / 1980 / Ss-1</strain>
    </source>
</reference>
<evidence type="ECO:0000313" key="2">
    <source>
        <dbReference type="Proteomes" id="UP000001312"/>
    </source>
</evidence>
<evidence type="ECO:0000313" key="1">
    <source>
        <dbReference type="EMBL" id="EDN92136.1"/>
    </source>
</evidence>
<dbReference type="AlphaFoldDB" id="A7ERP4"/>
<dbReference type="Proteomes" id="UP000001312">
    <property type="component" value="Unassembled WGS sequence"/>
</dbReference>